<dbReference type="PROSITE" id="PS51078">
    <property type="entry name" value="ICLR_ED"/>
    <property type="match status" value="1"/>
</dbReference>
<dbReference type="AlphaFoldDB" id="A0A2T5HGX1"/>
<dbReference type="InterPro" id="IPR011991">
    <property type="entry name" value="ArsR-like_HTH"/>
</dbReference>
<dbReference type="Proteomes" id="UP000244077">
    <property type="component" value="Unassembled WGS sequence"/>
</dbReference>
<feature type="domain" description="IclR-ED" evidence="5">
    <location>
        <begin position="75"/>
        <end position="258"/>
    </location>
</feature>
<keyword evidence="2" id="KW-0238">DNA-binding</keyword>
<dbReference type="RefSeq" id="WP_107817020.1">
    <property type="nucleotide sequence ID" value="NZ_QAOH01000009.1"/>
</dbReference>
<dbReference type="Pfam" id="PF01614">
    <property type="entry name" value="IclR_C"/>
    <property type="match status" value="1"/>
</dbReference>
<dbReference type="PANTHER" id="PTHR30136:SF39">
    <property type="entry name" value="TRANSCRIPTIONAL REGULATORY PROTEIN"/>
    <property type="match status" value="1"/>
</dbReference>
<reference evidence="6 7" key="1">
    <citation type="submission" date="2018-04" db="EMBL/GenBank/DDBJ databases">
        <title>Genomic Encyclopedia of Archaeal and Bacterial Type Strains, Phase II (KMG-II): from individual species to whole genera.</title>
        <authorList>
            <person name="Goeker M."/>
        </authorList>
    </citation>
    <scope>NUCLEOTIDE SEQUENCE [LARGE SCALE GENOMIC DNA]</scope>
    <source>
        <strain evidence="6 7">DSM 100434</strain>
    </source>
</reference>
<evidence type="ECO:0000313" key="7">
    <source>
        <dbReference type="Proteomes" id="UP000244077"/>
    </source>
</evidence>
<feature type="domain" description="HTH iclR-type" evidence="4">
    <location>
        <begin position="13"/>
        <end position="74"/>
    </location>
</feature>
<accession>A0A2T5HGX1</accession>
<dbReference type="SUPFAM" id="SSF46785">
    <property type="entry name" value="Winged helix' DNA-binding domain"/>
    <property type="match status" value="1"/>
</dbReference>
<dbReference type="GO" id="GO:0003700">
    <property type="term" value="F:DNA-binding transcription factor activity"/>
    <property type="evidence" value="ECO:0007669"/>
    <property type="project" value="TreeGrafter"/>
</dbReference>
<sequence>MSKTASRTQASGTQALDRAIGLMRIIATSQSTGLTARELSKHTGLTQATLYRQLQALEKHGLVENEAKRYRIGRGALFFAAAAFEADPLHKVAQRPLRRVAQATGCSTALVIAQDTLAMCAARAEGTFTARTIYSNVGATAPLGLGSSSLCLLAALDDNEATHVIEANRQVLIGPYFLDELALRTAIGQVQRDGYARDPGEIFQDVFGLAVPVRSETGKTIAAIGLSAVLERIDAAREKWILSVMQEAAEEIGRAVNPVTGHIPYKAQ</sequence>
<evidence type="ECO:0000256" key="2">
    <source>
        <dbReference type="ARBA" id="ARBA00023125"/>
    </source>
</evidence>
<evidence type="ECO:0000313" key="6">
    <source>
        <dbReference type="EMBL" id="PTQ70806.1"/>
    </source>
</evidence>
<dbReference type="SMART" id="SM00346">
    <property type="entry name" value="HTH_ICLR"/>
    <property type="match status" value="1"/>
</dbReference>
<dbReference type="EMBL" id="QAOH01000009">
    <property type="protein sequence ID" value="PTQ70806.1"/>
    <property type="molecule type" value="Genomic_DNA"/>
</dbReference>
<dbReference type="CDD" id="cd00090">
    <property type="entry name" value="HTH_ARSR"/>
    <property type="match status" value="1"/>
</dbReference>
<dbReference type="OrthoDB" id="9807558at2"/>
<dbReference type="InterPro" id="IPR036390">
    <property type="entry name" value="WH_DNA-bd_sf"/>
</dbReference>
<dbReference type="GO" id="GO:0003677">
    <property type="term" value="F:DNA binding"/>
    <property type="evidence" value="ECO:0007669"/>
    <property type="project" value="UniProtKB-KW"/>
</dbReference>
<dbReference type="Gene3D" id="3.30.450.40">
    <property type="match status" value="1"/>
</dbReference>
<dbReference type="PANTHER" id="PTHR30136">
    <property type="entry name" value="HELIX-TURN-HELIX TRANSCRIPTIONAL REGULATOR, ICLR FAMILY"/>
    <property type="match status" value="1"/>
</dbReference>
<keyword evidence="1" id="KW-0805">Transcription regulation</keyword>
<dbReference type="PROSITE" id="PS51077">
    <property type="entry name" value="HTH_ICLR"/>
    <property type="match status" value="1"/>
</dbReference>
<dbReference type="InterPro" id="IPR050707">
    <property type="entry name" value="HTH_MetabolicPath_Reg"/>
</dbReference>
<dbReference type="SUPFAM" id="SSF55781">
    <property type="entry name" value="GAF domain-like"/>
    <property type="match status" value="1"/>
</dbReference>
<gene>
    <name evidence="6" type="ORF">C8N42_109135</name>
</gene>
<dbReference type="InterPro" id="IPR036388">
    <property type="entry name" value="WH-like_DNA-bd_sf"/>
</dbReference>
<evidence type="ECO:0000256" key="3">
    <source>
        <dbReference type="ARBA" id="ARBA00023163"/>
    </source>
</evidence>
<dbReference type="Gene3D" id="1.10.10.10">
    <property type="entry name" value="Winged helix-like DNA-binding domain superfamily/Winged helix DNA-binding domain"/>
    <property type="match status" value="1"/>
</dbReference>
<keyword evidence="7" id="KW-1185">Reference proteome</keyword>
<evidence type="ECO:0000256" key="1">
    <source>
        <dbReference type="ARBA" id="ARBA00023015"/>
    </source>
</evidence>
<name>A0A2T5HGX1_9RHOB</name>
<dbReference type="InterPro" id="IPR005471">
    <property type="entry name" value="Tscrpt_reg_IclR_N"/>
</dbReference>
<dbReference type="Pfam" id="PF09339">
    <property type="entry name" value="HTH_IclR"/>
    <property type="match status" value="1"/>
</dbReference>
<comment type="caution">
    <text evidence="6">The sequence shown here is derived from an EMBL/GenBank/DDBJ whole genome shotgun (WGS) entry which is preliminary data.</text>
</comment>
<organism evidence="6 7">
    <name type="scientific">Celeribacter persicus</name>
    <dbReference type="NCBI Taxonomy" id="1651082"/>
    <lineage>
        <taxon>Bacteria</taxon>
        <taxon>Pseudomonadati</taxon>
        <taxon>Pseudomonadota</taxon>
        <taxon>Alphaproteobacteria</taxon>
        <taxon>Rhodobacterales</taxon>
        <taxon>Roseobacteraceae</taxon>
        <taxon>Celeribacter</taxon>
    </lineage>
</organism>
<protein>
    <submittedName>
        <fullName evidence="6">IclR family transcriptional regulator</fullName>
    </submittedName>
</protein>
<evidence type="ECO:0000259" key="5">
    <source>
        <dbReference type="PROSITE" id="PS51078"/>
    </source>
</evidence>
<dbReference type="GO" id="GO:0045892">
    <property type="term" value="P:negative regulation of DNA-templated transcription"/>
    <property type="evidence" value="ECO:0007669"/>
    <property type="project" value="TreeGrafter"/>
</dbReference>
<keyword evidence="3" id="KW-0804">Transcription</keyword>
<evidence type="ECO:0000259" key="4">
    <source>
        <dbReference type="PROSITE" id="PS51077"/>
    </source>
</evidence>
<dbReference type="InterPro" id="IPR014757">
    <property type="entry name" value="Tscrpt_reg_IclR_C"/>
</dbReference>
<proteinExistence type="predicted"/>
<dbReference type="InterPro" id="IPR029016">
    <property type="entry name" value="GAF-like_dom_sf"/>
</dbReference>